<comment type="caution">
    <text evidence="2">The sequence shown here is derived from an EMBL/GenBank/DDBJ whole genome shotgun (WGS) entry which is preliminary data.</text>
</comment>
<organism evidence="2 3">
    <name type="scientific">Thioalkalicoccus limnaeus</name>
    <dbReference type="NCBI Taxonomy" id="120681"/>
    <lineage>
        <taxon>Bacteria</taxon>
        <taxon>Pseudomonadati</taxon>
        <taxon>Pseudomonadota</taxon>
        <taxon>Gammaproteobacteria</taxon>
        <taxon>Chromatiales</taxon>
        <taxon>Chromatiaceae</taxon>
        <taxon>Thioalkalicoccus</taxon>
    </lineage>
</organism>
<dbReference type="Gene3D" id="2.40.10.220">
    <property type="entry name" value="predicted glycosyltransferase like domains"/>
    <property type="match status" value="1"/>
</dbReference>
<gene>
    <name evidence="2" type="ORF">ABC977_12160</name>
</gene>
<reference evidence="2 3" key="1">
    <citation type="submission" date="2024-05" db="EMBL/GenBank/DDBJ databases">
        <title>Genome Sequence and Characterization of the New Strain Purple Sulfur Bacterium of Genus Thioalkalicoccus.</title>
        <authorList>
            <person name="Bryantseva I.A."/>
            <person name="Kyndt J.A."/>
            <person name="Imhoff J.F."/>
        </authorList>
    </citation>
    <scope>NUCLEOTIDE SEQUENCE [LARGE SCALE GENOMIC DNA]</scope>
    <source>
        <strain evidence="2 3">Um2</strain>
    </source>
</reference>
<evidence type="ECO:0000313" key="3">
    <source>
        <dbReference type="Proteomes" id="UP001564408"/>
    </source>
</evidence>
<dbReference type="Pfam" id="PF07238">
    <property type="entry name" value="PilZ"/>
    <property type="match status" value="1"/>
</dbReference>
<sequence length="122" mass="14396">MSVERRYSTRHPVDFLVYIRYRRRRFSEAAARNLSVQGLYLDVRALTVPTGTFVELEFDCLGREWLLPALVIHRESNGIGIMFCDPQPELYRGVIETHAHHEVSRPDLLRPRRPNPWPRLEL</sequence>
<evidence type="ECO:0000313" key="2">
    <source>
        <dbReference type="EMBL" id="MEY6433156.1"/>
    </source>
</evidence>
<dbReference type="RefSeq" id="WP_369667543.1">
    <property type="nucleotide sequence ID" value="NZ_JBDKXB010000016.1"/>
</dbReference>
<proteinExistence type="predicted"/>
<evidence type="ECO:0000259" key="1">
    <source>
        <dbReference type="Pfam" id="PF07238"/>
    </source>
</evidence>
<protein>
    <submittedName>
        <fullName evidence="2">PilZ domain-containing protein</fullName>
    </submittedName>
</protein>
<dbReference type="SUPFAM" id="SSF141371">
    <property type="entry name" value="PilZ domain-like"/>
    <property type="match status" value="1"/>
</dbReference>
<name>A0ABV4BF79_9GAMM</name>
<dbReference type="InterPro" id="IPR009875">
    <property type="entry name" value="PilZ_domain"/>
</dbReference>
<dbReference type="EMBL" id="JBDKXB010000016">
    <property type="protein sequence ID" value="MEY6433156.1"/>
    <property type="molecule type" value="Genomic_DNA"/>
</dbReference>
<accession>A0ABV4BF79</accession>
<feature type="domain" description="PilZ" evidence="1">
    <location>
        <begin position="4"/>
        <end position="90"/>
    </location>
</feature>
<keyword evidence="3" id="KW-1185">Reference proteome</keyword>
<dbReference type="Proteomes" id="UP001564408">
    <property type="component" value="Unassembled WGS sequence"/>
</dbReference>